<dbReference type="EMBL" id="UYRT01077878">
    <property type="protein sequence ID" value="VDN17122.1"/>
    <property type="molecule type" value="Genomic_DNA"/>
</dbReference>
<organism evidence="3">
    <name type="scientific">Gongylonema pulchrum</name>
    <dbReference type="NCBI Taxonomy" id="637853"/>
    <lineage>
        <taxon>Eukaryota</taxon>
        <taxon>Metazoa</taxon>
        <taxon>Ecdysozoa</taxon>
        <taxon>Nematoda</taxon>
        <taxon>Chromadorea</taxon>
        <taxon>Rhabditida</taxon>
        <taxon>Spirurina</taxon>
        <taxon>Spiruromorpha</taxon>
        <taxon>Spiruroidea</taxon>
        <taxon>Gongylonematidae</taxon>
        <taxon>Gongylonema</taxon>
    </lineage>
</organism>
<reference evidence="1 2" key="2">
    <citation type="submission" date="2018-11" db="EMBL/GenBank/DDBJ databases">
        <authorList>
            <consortium name="Pathogen Informatics"/>
        </authorList>
    </citation>
    <scope>NUCLEOTIDE SEQUENCE [LARGE SCALE GENOMIC DNA]</scope>
</reference>
<accession>A0A183DNB0</accession>
<gene>
    <name evidence="1" type="ORF">GPUH_LOCUS10201</name>
</gene>
<evidence type="ECO:0000313" key="1">
    <source>
        <dbReference type="EMBL" id="VDN17122.1"/>
    </source>
</evidence>
<sequence length="114" mass="12667">MLGGHDDETTMMMRLVRRVADESWTNAVVLWCVADRDWGKPVNFINTNTSSQGLCWGDGIKLGACSDSRCGQGVYNWIAAPHCCTGPLDARPRDTPNADDEHGVHLMTIRRNIH</sequence>
<proteinExistence type="predicted"/>
<reference evidence="3" key="1">
    <citation type="submission" date="2016-06" db="UniProtKB">
        <authorList>
            <consortium name="WormBaseParasite"/>
        </authorList>
    </citation>
    <scope>IDENTIFICATION</scope>
</reference>
<evidence type="ECO:0000313" key="2">
    <source>
        <dbReference type="Proteomes" id="UP000271098"/>
    </source>
</evidence>
<evidence type="ECO:0000313" key="3">
    <source>
        <dbReference type="WBParaSite" id="GPUH_0001021401-mRNA-1"/>
    </source>
</evidence>
<keyword evidence="2" id="KW-1185">Reference proteome</keyword>
<protein>
    <submittedName>
        <fullName evidence="3">Peptidase M12B domain-containing protein</fullName>
    </submittedName>
</protein>
<dbReference type="Proteomes" id="UP000271098">
    <property type="component" value="Unassembled WGS sequence"/>
</dbReference>
<name>A0A183DNB0_9BILA</name>
<dbReference type="AlphaFoldDB" id="A0A183DNB0"/>
<dbReference type="WBParaSite" id="GPUH_0001021401-mRNA-1">
    <property type="protein sequence ID" value="GPUH_0001021401-mRNA-1"/>
    <property type="gene ID" value="GPUH_0001021401"/>
</dbReference>